<gene>
    <name evidence="6" type="primary">fadR</name>
    <name evidence="6" type="ORF">Q31b_35740</name>
</gene>
<evidence type="ECO:0000256" key="1">
    <source>
        <dbReference type="ARBA" id="ARBA00023015"/>
    </source>
</evidence>
<dbReference type="PANTHER" id="PTHR30055:SF234">
    <property type="entry name" value="HTH-TYPE TRANSCRIPTIONAL REGULATOR BETI"/>
    <property type="match status" value="1"/>
</dbReference>
<name>A0A5C6DZB0_9BACT</name>
<dbReference type="SUPFAM" id="SSF48498">
    <property type="entry name" value="Tetracyclin repressor-like, C-terminal domain"/>
    <property type="match status" value="1"/>
</dbReference>
<evidence type="ECO:0000256" key="3">
    <source>
        <dbReference type="ARBA" id="ARBA00023163"/>
    </source>
</evidence>
<dbReference type="Pfam" id="PF00440">
    <property type="entry name" value="TetR_N"/>
    <property type="match status" value="1"/>
</dbReference>
<dbReference type="SUPFAM" id="SSF46689">
    <property type="entry name" value="Homeodomain-like"/>
    <property type="match status" value="1"/>
</dbReference>
<dbReference type="InterPro" id="IPR050109">
    <property type="entry name" value="HTH-type_TetR-like_transc_reg"/>
</dbReference>
<protein>
    <submittedName>
        <fullName evidence="6">Fatty acid metabolism regulator protein</fullName>
    </submittedName>
</protein>
<dbReference type="Gene3D" id="1.10.357.10">
    <property type="entry name" value="Tetracycline Repressor, domain 2"/>
    <property type="match status" value="1"/>
</dbReference>
<feature type="DNA-binding region" description="H-T-H motif" evidence="4">
    <location>
        <begin position="35"/>
        <end position="54"/>
    </location>
</feature>
<dbReference type="GO" id="GO:0000976">
    <property type="term" value="F:transcription cis-regulatory region binding"/>
    <property type="evidence" value="ECO:0007669"/>
    <property type="project" value="TreeGrafter"/>
</dbReference>
<dbReference type="InterPro" id="IPR009057">
    <property type="entry name" value="Homeodomain-like_sf"/>
</dbReference>
<sequence length="197" mass="22061">MEKRSLSERRRDAMKQGIYEAAVQVLTNEGLAATTMDRVAEQAGVSKGSLYNYFENKEDLLVFVYEKTVDPMDSQFDTILASEVAAVDKLRQTLGFVFAYLETNRGLFDFLFAENIGDKTSEPPRSRGIPRLAKIIHQGITEGVFRSCDPTIHATLLFGAICELCEVYVAQDEPLPVKELVKTTLKFCLGGLQKPER</sequence>
<evidence type="ECO:0000313" key="7">
    <source>
        <dbReference type="Proteomes" id="UP000315471"/>
    </source>
</evidence>
<dbReference type="InterPro" id="IPR023772">
    <property type="entry name" value="DNA-bd_HTH_TetR-type_CS"/>
</dbReference>
<dbReference type="Gene3D" id="1.10.10.60">
    <property type="entry name" value="Homeodomain-like"/>
    <property type="match status" value="1"/>
</dbReference>
<comment type="caution">
    <text evidence="6">The sequence shown here is derived from an EMBL/GenBank/DDBJ whole genome shotgun (WGS) entry which is preliminary data.</text>
</comment>
<proteinExistence type="predicted"/>
<dbReference type="Proteomes" id="UP000315471">
    <property type="component" value="Unassembled WGS sequence"/>
</dbReference>
<dbReference type="PRINTS" id="PR00455">
    <property type="entry name" value="HTHTETR"/>
</dbReference>
<keyword evidence="2 4" id="KW-0238">DNA-binding</keyword>
<dbReference type="AlphaFoldDB" id="A0A5C6DZB0"/>
<keyword evidence="7" id="KW-1185">Reference proteome</keyword>
<dbReference type="InterPro" id="IPR036271">
    <property type="entry name" value="Tet_transcr_reg_TetR-rel_C_sf"/>
</dbReference>
<accession>A0A5C6DZB0</accession>
<dbReference type="PANTHER" id="PTHR30055">
    <property type="entry name" value="HTH-TYPE TRANSCRIPTIONAL REGULATOR RUTR"/>
    <property type="match status" value="1"/>
</dbReference>
<reference evidence="6 7" key="1">
    <citation type="submission" date="2019-02" db="EMBL/GenBank/DDBJ databases">
        <title>Deep-cultivation of Planctomycetes and their phenomic and genomic characterization uncovers novel biology.</title>
        <authorList>
            <person name="Wiegand S."/>
            <person name="Jogler M."/>
            <person name="Boedeker C."/>
            <person name="Pinto D."/>
            <person name="Vollmers J."/>
            <person name="Rivas-Marin E."/>
            <person name="Kohn T."/>
            <person name="Peeters S.H."/>
            <person name="Heuer A."/>
            <person name="Rast P."/>
            <person name="Oberbeckmann S."/>
            <person name="Bunk B."/>
            <person name="Jeske O."/>
            <person name="Meyerdierks A."/>
            <person name="Storesund J.E."/>
            <person name="Kallscheuer N."/>
            <person name="Luecker S."/>
            <person name="Lage O.M."/>
            <person name="Pohl T."/>
            <person name="Merkel B.J."/>
            <person name="Hornburger P."/>
            <person name="Mueller R.-W."/>
            <person name="Bruemmer F."/>
            <person name="Labrenz M."/>
            <person name="Spormann A.M."/>
            <person name="Op Den Camp H."/>
            <person name="Overmann J."/>
            <person name="Amann R."/>
            <person name="Jetten M.S.M."/>
            <person name="Mascher T."/>
            <person name="Medema M.H."/>
            <person name="Devos D.P."/>
            <person name="Kaster A.-K."/>
            <person name="Ovreas L."/>
            <person name="Rohde M."/>
            <person name="Galperin M.Y."/>
            <person name="Jogler C."/>
        </authorList>
    </citation>
    <scope>NUCLEOTIDE SEQUENCE [LARGE SCALE GENOMIC DNA]</scope>
    <source>
        <strain evidence="6 7">Q31b</strain>
    </source>
</reference>
<dbReference type="GO" id="GO:0003700">
    <property type="term" value="F:DNA-binding transcription factor activity"/>
    <property type="evidence" value="ECO:0007669"/>
    <property type="project" value="TreeGrafter"/>
</dbReference>
<evidence type="ECO:0000256" key="4">
    <source>
        <dbReference type="PROSITE-ProRule" id="PRU00335"/>
    </source>
</evidence>
<dbReference type="PROSITE" id="PS50977">
    <property type="entry name" value="HTH_TETR_2"/>
    <property type="match status" value="1"/>
</dbReference>
<feature type="domain" description="HTH tetR-type" evidence="5">
    <location>
        <begin position="12"/>
        <end position="72"/>
    </location>
</feature>
<evidence type="ECO:0000256" key="2">
    <source>
        <dbReference type="ARBA" id="ARBA00023125"/>
    </source>
</evidence>
<dbReference type="PROSITE" id="PS01081">
    <property type="entry name" value="HTH_TETR_1"/>
    <property type="match status" value="1"/>
</dbReference>
<keyword evidence="3" id="KW-0804">Transcription</keyword>
<organism evidence="6 7">
    <name type="scientific">Novipirellula aureliae</name>
    <dbReference type="NCBI Taxonomy" id="2527966"/>
    <lineage>
        <taxon>Bacteria</taxon>
        <taxon>Pseudomonadati</taxon>
        <taxon>Planctomycetota</taxon>
        <taxon>Planctomycetia</taxon>
        <taxon>Pirellulales</taxon>
        <taxon>Pirellulaceae</taxon>
        <taxon>Novipirellula</taxon>
    </lineage>
</organism>
<dbReference type="InterPro" id="IPR001647">
    <property type="entry name" value="HTH_TetR"/>
</dbReference>
<evidence type="ECO:0000259" key="5">
    <source>
        <dbReference type="PROSITE" id="PS50977"/>
    </source>
</evidence>
<dbReference type="EMBL" id="SJPY01000005">
    <property type="protein sequence ID" value="TWU40229.1"/>
    <property type="molecule type" value="Genomic_DNA"/>
</dbReference>
<evidence type="ECO:0000313" key="6">
    <source>
        <dbReference type="EMBL" id="TWU40229.1"/>
    </source>
</evidence>
<keyword evidence="1" id="KW-0805">Transcription regulation</keyword>